<accession>A0A512BHH6</accession>
<evidence type="ECO:0000259" key="10">
    <source>
        <dbReference type="Pfam" id="PF18967"/>
    </source>
</evidence>
<feature type="transmembrane region" description="Helical" evidence="9">
    <location>
        <begin position="388"/>
        <end position="410"/>
    </location>
</feature>
<keyword evidence="2" id="KW-1003">Cell membrane</keyword>
<evidence type="ECO:0000256" key="5">
    <source>
        <dbReference type="ARBA" id="ARBA00022989"/>
    </source>
</evidence>
<feature type="transmembrane region" description="Helical" evidence="9">
    <location>
        <begin position="288"/>
        <end position="311"/>
    </location>
</feature>
<evidence type="ECO:0000256" key="7">
    <source>
        <dbReference type="ARBA" id="ARBA00023136"/>
    </source>
</evidence>
<keyword evidence="3 9" id="KW-0812">Transmembrane</keyword>
<sequence>MNYSKLLKKVEEYTAAFYAQHADERIVFSTYARAKEVAFIAEKIARHYKLDDRLFFIVCASAWFHKTGYLTGILEAYETKSAEIAENFLKSSGATEEDINEIKKCIVSTRKPGDATGLPAKILCDVNTFWLGSAHFKEDQKLLRKELEGVKNHKIGGHEWRAEIIKMMESHHFLTDYCTTLLNKTKEENLNRLKSKQAEKSFAAEPEPVAADDTDEGPAEQTIPGRNKKPNNPDKKPTRGIETMFRVTSSNSQKISMMADNKAHIMISVNSIIMSAILGLIIGKLDNYRYLIFPTIILLLTNVATIIYSILATRPKATRGVFTPEQVENKSVNLLFYGSFYNMELKEYDYGMRKMMEDRYFLYGSLIKDTYWQGKVLGRKYKLLRISYSIFMFGIAVSVIAFTIAALIHVY</sequence>
<reference evidence="11 12" key="1">
    <citation type="submission" date="2019-07" db="EMBL/GenBank/DDBJ databases">
        <title>Whole genome shotgun sequence of Segetibacter aerophilus NBRC 106135.</title>
        <authorList>
            <person name="Hosoyama A."/>
            <person name="Uohara A."/>
            <person name="Ohji S."/>
            <person name="Ichikawa N."/>
        </authorList>
    </citation>
    <scope>NUCLEOTIDE SEQUENCE [LARGE SCALE GENOMIC DNA]</scope>
    <source>
        <strain evidence="11 12">NBRC 106135</strain>
    </source>
</reference>
<evidence type="ECO:0000256" key="2">
    <source>
        <dbReference type="ARBA" id="ARBA00022475"/>
    </source>
</evidence>
<dbReference type="SUPFAM" id="SSF109604">
    <property type="entry name" value="HD-domain/PDEase-like"/>
    <property type="match status" value="1"/>
</dbReference>
<keyword evidence="6" id="KW-0051">Antiviral defense</keyword>
<organism evidence="11 12">
    <name type="scientific">Segetibacter aerophilus</name>
    <dbReference type="NCBI Taxonomy" id="670293"/>
    <lineage>
        <taxon>Bacteria</taxon>
        <taxon>Pseudomonadati</taxon>
        <taxon>Bacteroidota</taxon>
        <taxon>Chitinophagia</taxon>
        <taxon>Chitinophagales</taxon>
        <taxon>Chitinophagaceae</taxon>
        <taxon>Segetibacter</taxon>
    </lineage>
</organism>
<dbReference type="EMBL" id="BJYT01000021">
    <property type="protein sequence ID" value="GEO11410.1"/>
    <property type="molecule type" value="Genomic_DNA"/>
</dbReference>
<evidence type="ECO:0000256" key="3">
    <source>
        <dbReference type="ARBA" id="ARBA00022692"/>
    </source>
</evidence>
<feature type="transmembrane region" description="Helical" evidence="9">
    <location>
        <begin position="263"/>
        <end position="282"/>
    </location>
</feature>
<dbReference type="AlphaFoldDB" id="A0A512BHH6"/>
<dbReference type="RefSeq" id="WP_147205520.1">
    <property type="nucleotide sequence ID" value="NZ_BJYT01000021.1"/>
</dbReference>
<comment type="caution">
    <text evidence="11">The sequence shown here is derived from an EMBL/GenBank/DDBJ whole genome shotgun (WGS) entry which is preliminary data.</text>
</comment>
<evidence type="ECO:0000313" key="11">
    <source>
        <dbReference type="EMBL" id="GEO11410.1"/>
    </source>
</evidence>
<dbReference type="OrthoDB" id="5728337at2"/>
<dbReference type="GO" id="GO:0051607">
    <property type="term" value="P:defense response to virus"/>
    <property type="evidence" value="ECO:0007669"/>
    <property type="project" value="UniProtKB-KW"/>
</dbReference>
<dbReference type="InterPro" id="IPR043760">
    <property type="entry name" value="PycTM_dom"/>
</dbReference>
<gene>
    <name evidence="11" type="ORF">SAE01_39060</name>
</gene>
<dbReference type="Pfam" id="PF18967">
    <property type="entry name" value="PycTM"/>
    <property type="match status" value="1"/>
</dbReference>
<keyword evidence="7 9" id="KW-0472">Membrane</keyword>
<dbReference type="GO" id="GO:0005886">
    <property type="term" value="C:plasma membrane"/>
    <property type="evidence" value="ECO:0007669"/>
    <property type="project" value="UniProtKB-SubCell"/>
</dbReference>
<dbReference type="GO" id="GO:0000166">
    <property type="term" value="F:nucleotide binding"/>
    <property type="evidence" value="ECO:0007669"/>
    <property type="project" value="UniProtKB-KW"/>
</dbReference>
<evidence type="ECO:0000313" key="12">
    <source>
        <dbReference type="Proteomes" id="UP000321513"/>
    </source>
</evidence>
<evidence type="ECO:0000256" key="9">
    <source>
        <dbReference type="SAM" id="Phobius"/>
    </source>
</evidence>
<proteinExistence type="predicted"/>
<name>A0A512BHH6_9BACT</name>
<keyword evidence="12" id="KW-1185">Reference proteome</keyword>
<dbReference type="Proteomes" id="UP000321513">
    <property type="component" value="Unassembled WGS sequence"/>
</dbReference>
<evidence type="ECO:0000256" key="1">
    <source>
        <dbReference type="ARBA" id="ARBA00004236"/>
    </source>
</evidence>
<keyword evidence="5 9" id="KW-1133">Transmembrane helix</keyword>
<keyword evidence="4" id="KW-0547">Nucleotide-binding</keyword>
<protein>
    <recommendedName>
        <fullName evidence="10">Pycsar effector protein domain-containing protein</fullName>
    </recommendedName>
</protein>
<evidence type="ECO:0000256" key="8">
    <source>
        <dbReference type="SAM" id="MobiDB-lite"/>
    </source>
</evidence>
<evidence type="ECO:0000256" key="6">
    <source>
        <dbReference type="ARBA" id="ARBA00023118"/>
    </source>
</evidence>
<dbReference type="Gene3D" id="1.10.3210.10">
    <property type="entry name" value="Hypothetical protein af1432"/>
    <property type="match status" value="1"/>
</dbReference>
<comment type="subcellular location">
    <subcellularLocation>
        <location evidence="1">Cell membrane</location>
    </subcellularLocation>
</comment>
<evidence type="ECO:0000256" key="4">
    <source>
        <dbReference type="ARBA" id="ARBA00022741"/>
    </source>
</evidence>
<feature type="domain" description="Pycsar effector protein" evidence="10">
    <location>
        <begin position="244"/>
        <end position="404"/>
    </location>
</feature>
<feature type="region of interest" description="Disordered" evidence="8">
    <location>
        <begin position="197"/>
        <end position="241"/>
    </location>
</feature>